<dbReference type="EMBL" id="MU273534">
    <property type="protein sequence ID" value="KAI0032868.1"/>
    <property type="molecule type" value="Genomic_DNA"/>
</dbReference>
<sequence length="337" mass="38517">MYNYTWNKETREDFWTYERGDKKDTVPARIPITVLLEGPIAGGPFPVSDWRPPAVTTEFFEEVCPHPTVISVADARGGDVSDSTGAEILARVVEKLHSIEDNCVEFQDGSGMFFDYWLWADGARMASTWSQLLESPIVTAWRWSDLVRKGVEANRAIVHPRIVPHDHHRNKLPGLLALHLRRGDFQQHCEHIGKWRLPHNAWNSHPEFVDTWNPPEGGGNGEATSELRAYYLKHCYPEIDQIVERVEEVYQDAARQGRKLDRIYILTNGEYEWLEELKDALGKVRRWESVATSRDLEVNWEQKYVAQAIDQVIATRAEVFLGNALTVTRAVALSSAP</sequence>
<protein>
    <submittedName>
        <fullName evidence="1">Uncharacterized protein</fullName>
    </submittedName>
</protein>
<reference evidence="1" key="2">
    <citation type="journal article" date="2022" name="New Phytol.">
        <title>Evolutionary transition to the ectomycorrhizal habit in the genomes of a hyperdiverse lineage of mushroom-forming fungi.</title>
        <authorList>
            <person name="Looney B."/>
            <person name="Miyauchi S."/>
            <person name="Morin E."/>
            <person name="Drula E."/>
            <person name="Courty P.E."/>
            <person name="Kohler A."/>
            <person name="Kuo A."/>
            <person name="LaButti K."/>
            <person name="Pangilinan J."/>
            <person name="Lipzen A."/>
            <person name="Riley R."/>
            <person name="Andreopoulos W."/>
            <person name="He G."/>
            <person name="Johnson J."/>
            <person name="Nolan M."/>
            <person name="Tritt A."/>
            <person name="Barry K.W."/>
            <person name="Grigoriev I.V."/>
            <person name="Nagy L.G."/>
            <person name="Hibbett D."/>
            <person name="Henrissat B."/>
            <person name="Matheny P.B."/>
            <person name="Labbe J."/>
            <person name="Martin F.M."/>
        </authorList>
    </citation>
    <scope>NUCLEOTIDE SEQUENCE</scope>
    <source>
        <strain evidence="1">EC-137</strain>
    </source>
</reference>
<reference evidence="1" key="1">
    <citation type="submission" date="2021-02" db="EMBL/GenBank/DDBJ databases">
        <authorList>
            <consortium name="DOE Joint Genome Institute"/>
            <person name="Ahrendt S."/>
            <person name="Looney B.P."/>
            <person name="Miyauchi S."/>
            <person name="Morin E."/>
            <person name="Drula E."/>
            <person name="Courty P.E."/>
            <person name="Chicoki N."/>
            <person name="Fauchery L."/>
            <person name="Kohler A."/>
            <person name="Kuo A."/>
            <person name="Labutti K."/>
            <person name="Pangilinan J."/>
            <person name="Lipzen A."/>
            <person name="Riley R."/>
            <person name="Andreopoulos W."/>
            <person name="He G."/>
            <person name="Johnson J."/>
            <person name="Barry K.W."/>
            <person name="Grigoriev I.V."/>
            <person name="Nagy L."/>
            <person name="Hibbett D."/>
            <person name="Henrissat B."/>
            <person name="Matheny P.B."/>
            <person name="Labbe J."/>
            <person name="Martin F."/>
        </authorList>
    </citation>
    <scope>NUCLEOTIDE SEQUENCE</scope>
    <source>
        <strain evidence="1">EC-137</strain>
    </source>
</reference>
<name>A0ACB8QMM9_9AGAM</name>
<gene>
    <name evidence="1" type="ORF">K488DRAFT_70309</name>
</gene>
<comment type="caution">
    <text evidence="1">The sequence shown here is derived from an EMBL/GenBank/DDBJ whole genome shotgun (WGS) entry which is preliminary data.</text>
</comment>
<evidence type="ECO:0000313" key="1">
    <source>
        <dbReference type="EMBL" id="KAI0032868.1"/>
    </source>
</evidence>
<dbReference type="Proteomes" id="UP000814128">
    <property type="component" value="Unassembled WGS sequence"/>
</dbReference>
<organism evidence="1 2">
    <name type="scientific">Vararia minispora EC-137</name>
    <dbReference type="NCBI Taxonomy" id="1314806"/>
    <lineage>
        <taxon>Eukaryota</taxon>
        <taxon>Fungi</taxon>
        <taxon>Dikarya</taxon>
        <taxon>Basidiomycota</taxon>
        <taxon>Agaricomycotina</taxon>
        <taxon>Agaricomycetes</taxon>
        <taxon>Russulales</taxon>
        <taxon>Lachnocladiaceae</taxon>
        <taxon>Vararia</taxon>
    </lineage>
</organism>
<evidence type="ECO:0000313" key="2">
    <source>
        <dbReference type="Proteomes" id="UP000814128"/>
    </source>
</evidence>
<accession>A0ACB8QMM9</accession>
<keyword evidence="2" id="KW-1185">Reference proteome</keyword>
<proteinExistence type="predicted"/>